<accession>A0AAD9RZ50</accession>
<keyword evidence="5" id="KW-1185">Reference proteome</keyword>
<sequence length="272" mass="31118">MSRKFRHDARTEAETTAILSTSSSGSPKWRQSPVDLKTIDTWTQKFPPLLLTGYWLKKGRAVMTNTGQTVNIELTNQTKTPYLRGGPLKHDQFLFKNVQFRWGPTDTRGAEHTIDSLWYSMEAQALHWNSRYGSIERCYDKPDGIAILSYLMQVVGCKGMPDNPIISRVTDHLTKIKKMGSSIEVTPDCLWWMLQGCASPGYFTYPGSLTVPPYSECVIWMIFSQSIKISSRQLQAFRSIYDYKWNPIVNNYRPQQHLCGRRVLYATNSAVA</sequence>
<dbReference type="SUPFAM" id="SSF51069">
    <property type="entry name" value="Carbonic anhydrase"/>
    <property type="match status" value="1"/>
</dbReference>
<dbReference type="InterPro" id="IPR036398">
    <property type="entry name" value="CA_dom_sf"/>
</dbReference>
<dbReference type="InterPro" id="IPR001148">
    <property type="entry name" value="CA_dom"/>
</dbReference>
<comment type="similarity">
    <text evidence="1">Belongs to the alpha-carbonic anhydrase family.</text>
</comment>
<feature type="compositionally biased region" description="Polar residues" evidence="2">
    <location>
        <begin position="17"/>
        <end position="26"/>
    </location>
</feature>
<dbReference type="EMBL" id="JAIFRP010000003">
    <property type="protein sequence ID" value="KAK2588630.1"/>
    <property type="molecule type" value="Genomic_DNA"/>
</dbReference>
<reference evidence="4" key="2">
    <citation type="journal article" date="2023" name="Commun. Biol.">
        <title>Intrasexual cuticular hydrocarbon dimorphism in a wasp sheds light on hydrocarbon biosynthesis genes in Hymenoptera.</title>
        <authorList>
            <person name="Moris V.C."/>
            <person name="Podsiadlowski L."/>
            <person name="Martin S."/>
            <person name="Oeyen J.P."/>
            <person name="Donath A."/>
            <person name="Petersen M."/>
            <person name="Wilbrandt J."/>
            <person name="Misof B."/>
            <person name="Liedtke D."/>
            <person name="Thamm M."/>
            <person name="Scheiner R."/>
            <person name="Schmitt T."/>
            <person name="Niehuis O."/>
        </authorList>
    </citation>
    <scope>NUCLEOTIDE SEQUENCE</scope>
    <source>
        <strain evidence="4">GBR_01_08_01A</strain>
    </source>
</reference>
<evidence type="ECO:0000259" key="3">
    <source>
        <dbReference type="PROSITE" id="PS51144"/>
    </source>
</evidence>
<reference evidence="4" key="1">
    <citation type="submission" date="2021-08" db="EMBL/GenBank/DDBJ databases">
        <authorList>
            <person name="Misof B."/>
            <person name="Oliver O."/>
            <person name="Podsiadlowski L."/>
            <person name="Donath A."/>
            <person name="Peters R."/>
            <person name="Mayer C."/>
            <person name="Rust J."/>
            <person name="Gunkel S."/>
            <person name="Lesny P."/>
            <person name="Martin S."/>
            <person name="Oeyen J.P."/>
            <person name="Petersen M."/>
            <person name="Panagiotis P."/>
            <person name="Wilbrandt J."/>
            <person name="Tanja T."/>
        </authorList>
    </citation>
    <scope>NUCLEOTIDE SEQUENCE</scope>
    <source>
        <strain evidence="4">GBR_01_08_01A</strain>
        <tissue evidence="4">Thorax + abdomen</tissue>
    </source>
</reference>
<feature type="domain" description="Alpha-carbonic anhydrase" evidence="3">
    <location>
        <begin position="3"/>
        <end position="267"/>
    </location>
</feature>
<dbReference type="GO" id="GO:0008270">
    <property type="term" value="F:zinc ion binding"/>
    <property type="evidence" value="ECO:0007669"/>
    <property type="project" value="InterPro"/>
</dbReference>
<dbReference type="Gene3D" id="3.10.200.10">
    <property type="entry name" value="Alpha carbonic anhydrase"/>
    <property type="match status" value="1"/>
</dbReference>
<evidence type="ECO:0000313" key="5">
    <source>
        <dbReference type="Proteomes" id="UP001258017"/>
    </source>
</evidence>
<evidence type="ECO:0000313" key="4">
    <source>
        <dbReference type="EMBL" id="KAK2588630.1"/>
    </source>
</evidence>
<dbReference type="Pfam" id="PF00194">
    <property type="entry name" value="Carb_anhydrase"/>
    <property type="match status" value="1"/>
</dbReference>
<evidence type="ECO:0000256" key="2">
    <source>
        <dbReference type="SAM" id="MobiDB-lite"/>
    </source>
</evidence>
<dbReference type="GO" id="GO:0005737">
    <property type="term" value="C:cytoplasm"/>
    <property type="evidence" value="ECO:0007669"/>
    <property type="project" value="TreeGrafter"/>
</dbReference>
<dbReference type="PROSITE" id="PS51144">
    <property type="entry name" value="ALPHA_CA_2"/>
    <property type="match status" value="1"/>
</dbReference>
<name>A0AAD9RZ50_9HYME</name>
<comment type="caution">
    <text evidence="4">The sequence shown here is derived from an EMBL/GenBank/DDBJ whole genome shotgun (WGS) entry which is preliminary data.</text>
</comment>
<dbReference type="AlphaFoldDB" id="A0AAD9RZ50"/>
<proteinExistence type="inferred from homology"/>
<protein>
    <recommendedName>
        <fullName evidence="3">Alpha-carbonic anhydrase domain-containing protein</fullName>
    </recommendedName>
</protein>
<feature type="region of interest" description="Disordered" evidence="2">
    <location>
        <begin position="1"/>
        <end position="30"/>
    </location>
</feature>
<dbReference type="InterPro" id="IPR023561">
    <property type="entry name" value="Carbonic_anhydrase_a-class"/>
</dbReference>
<dbReference type="CDD" id="cd00326">
    <property type="entry name" value="alpha_CA"/>
    <property type="match status" value="1"/>
</dbReference>
<gene>
    <name evidence="4" type="ORF">KPH14_006398</name>
</gene>
<organism evidence="4 5">
    <name type="scientific">Odynerus spinipes</name>
    <dbReference type="NCBI Taxonomy" id="1348599"/>
    <lineage>
        <taxon>Eukaryota</taxon>
        <taxon>Metazoa</taxon>
        <taxon>Ecdysozoa</taxon>
        <taxon>Arthropoda</taxon>
        <taxon>Hexapoda</taxon>
        <taxon>Insecta</taxon>
        <taxon>Pterygota</taxon>
        <taxon>Neoptera</taxon>
        <taxon>Endopterygota</taxon>
        <taxon>Hymenoptera</taxon>
        <taxon>Apocrita</taxon>
        <taxon>Aculeata</taxon>
        <taxon>Vespoidea</taxon>
        <taxon>Vespidae</taxon>
        <taxon>Eumeninae</taxon>
        <taxon>Odynerus</taxon>
    </lineage>
</organism>
<dbReference type="Proteomes" id="UP001258017">
    <property type="component" value="Unassembled WGS sequence"/>
</dbReference>
<dbReference type="SMART" id="SM01057">
    <property type="entry name" value="Carb_anhydrase"/>
    <property type="match status" value="1"/>
</dbReference>
<dbReference type="PANTHER" id="PTHR18952">
    <property type="entry name" value="CARBONIC ANHYDRASE"/>
    <property type="match status" value="1"/>
</dbReference>
<dbReference type="GO" id="GO:0004089">
    <property type="term" value="F:carbonate dehydratase activity"/>
    <property type="evidence" value="ECO:0007669"/>
    <property type="project" value="InterPro"/>
</dbReference>
<dbReference type="PANTHER" id="PTHR18952:SF114">
    <property type="entry name" value="CARBONIC ANHYDRASE 3, ISOFORM A"/>
    <property type="match status" value="1"/>
</dbReference>
<evidence type="ECO:0000256" key="1">
    <source>
        <dbReference type="ARBA" id="ARBA00010718"/>
    </source>
</evidence>